<organism evidence="2 3">
    <name type="scientific">Nonomuraea mangrovi</name>
    <dbReference type="NCBI Taxonomy" id="2316207"/>
    <lineage>
        <taxon>Bacteria</taxon>
        <taxon>Bacillati</taxon>
        <taxon>Actinomycetota</taxon>
        <taxon>Actinomycetes</taxon>
        <taxon>Streptosporangiales</taxon>
        <taxon>Streptosporangiaceae</taxon>
        <taxon>Nonomuraea</taxon>
    </lineage>
</organism>
<feature type="region of interest" description="Disordered" evidence="1">
    <location>
        <begin position="1"/>
        <end position="32"/>
    </location>
</feature>
<reference evidence="3" key="1">
    <citation type="journal article" date="2019" name="Int. J. Syst. Evol. Microbiol.">
        <title>The Global Catalogue of Microorganisms (GCM) 10K type strain sequencing project: providing services to taxonomists for standard genome sequencing and annotation.</title>
        <authorList>
            <consortium name="The Broad Institute Genomics Platform"/>
            <consortium name="The Broad Institute Genome Sequencing Center for Infectious Disease"/>
            <person name="Wu L."/>
            <person name="Ma J."/>
        </authorList>
    </citation>
    <scope>NUCLEOTIDE SEQUENCE [LARGE SCALE GENOMIC DNA]</scope>
    <source>
        <strain evidence="3">ICMP 6774ER</strain>
    </source>
</reference>
<evidence type="ECO:0000313" key="2">
    <source>
        <dbReference type="EMBL" id="MFD1933282.1"/>
    </source>
</evidence>
<accession>A0ABW4SXG1</accession>
<proteinExistence type="predicted"/>
<dbReference type="Proteomes" id="UP001597368">
    <property type="component" value="Unassembled WGS sequence"/>
</dbReference>
<comment type="caution">
    <text evidence="2">The sequence shown here is derived from an EMBL/GenBank/DDBJ whole genome shotgun (WGS) entry which is preliminary data.</text>
</comment>
<evidence type="ECO:0000256" key="1">
    <source>
        <dbReference type="SAM" id="MobiDB-lite"/>
    </source>
</evidence>
<gene>
    <name evidence="2" type="ORF">ACFSKW_17565</name>
</gene>
<evidence type="ECO:0000313" key="3">
    <source>
        <dbReference type="Proteomes" id="UP001597368"/>
    </source>
</evidence>
<sequence length="66" mass="7381">MTCPLSMNRASRRMPSFSRTRPEDDEESAQGGLPFKLRAGVVGMTRRHSGFEAAMEDALRRLKIVA</sequence>
<dbReference type="EMBL" id="JBHUFV010000026">
    <property type="protein sequence ID" value="MFD1933282.1"/>
    <property type="molecule type" value="Genomic_DNA"/>
</dbReference>
<name>A0ABW4SXG1_9ACTN</name>
<dbReference type="RefSeq" id="WP_379573325.1">
    <property type="nucleotide sequence ID" value="NZ_JBHUFV010000026.1"/>
</dbReference>
<protein>
    <submittedName>
        <fullName evidence="2">Uncharacterized protein</fullName>
    </submittedName>
</protein>
<keyword evidence="3" id="KW-1185">Reference proteome</keyword>